<evidence type="ECO:0000313" key="2">
    <source>
        <dbReference type="Proteomes" id="UP001234178"/>
    </source>
</evidence>
<organism evidence="1 2">
    <name type="scientific">Daphnia magna</name>
    <dbReference type="NCBI Taxonomy" id="35525"/>
    <lineage>
        <taxon>Eukaryota</taxon>
        <taxon>Metazoa</taxon>
        <taxon>Ecdysozoa</taxon>
        <taxon>Arthropoda</taxon>
        <taxon>Crustacea</taxon>
        <taxon>Branchiopoda</taxon>
        <taxon>Diplostraca</taxon>
        <taxon>Cladocera</taxon>
        <taxon>Anomopoda</taxon>
        <taxon>Daphniidae</taxon>
        <taxon>Daphnia</taxon>
    </lineage>
</organism>
<name>A0ABQ9YY52_9CRUS</name>
<keyword evidence="2" id="KW-1185">Reference proteome</keyword>
<evidence type="ECO:0000313" key="1">
    <source>
        <dbReference type="EMBL" id="KAK4005584.1"/>
    </source>
</evidence>
<proteinExistence type="predicted"/>
<comment type="caution">
    <text evidence="1">The sequence shown here is derived from an EMBL/GenBank/DDBJ whole genome shotgun (WGS) entry which is preliminary data.</text>
</comment>
<dbReference type="EMBL" id="JAOYFB010000001">
    <property type="protein sequence ID" value="KAK4005584.1"/>
    <property type="molecule type" value="Genomic_DNA"/>
</dbReference>
<reference evidence="1 2" key="1">
    <citation type="journal article" date="2023" name="Nucleic Acids Res.">
        <title>The hologenome of Daphnia magna reveals possible DNA methylation and microbiome-mediated evolution of the host genome.</title>
        <authorList>
            <person name="Chaturvedi A."/>
            <person name="Li X."/>
            <person name="Dhandapani V."/>
            <person name="Marshall H."/>
            <person name="Kissane S."/>
            <person name="Cuenca-Cambronero M."/>
            <person name="Asole G."/>
            <person name="Calvet F."/>
            <person name="Ruiz-Romero M."/>
            <person name="Marangio P."/>
            <person name="Guigo R."/>
            <person name="Rago D."/>
            <person name="Mirbahai L."/>
            <person name="Eastwood N."/>
            <person name="Colbourne J.K."/>
            <person name="Zhou J."/>
            <person name="Mallon E."/>
            <person name="Orsini L."/>
        </authorList>
    </citation>
    <scope>NUCLEOTIDE SEQUENCE [LARGE SCALE GENOMIC DNA]</scope>
    <source>
        <strain evidence="1">LRV0_1</strain>
    </source>
</reference>
<dbReference type="Proteomes" id="UP001234178">
    <property type="component" value="Unassembled WGS sequence"/>
</dbReference>
<protein>
    <submittedName>
        <fullName evidence="1">Uncharacterized protein</fullName>
    </submittedName>
</protein>
<sequence>MVLLFLRDGVGQNYGIKGRELTLQGVALRLLAIFTIDNEVEDHEGGHKAERTGGSDARDMPHGGAESDNIIILGFPTDPMLHTPSFLNEIMHGITLIQKSVCIRIFQLRYMRLNQSNELLLSLSIVSFLTDEVSSRFSQTSHQNGMPLLLEFLMNSSPQGMPPQQQDQRNHHQTQLLIFTYFVLSTLNY</sequence>
<accession>A0ABQ9YY52</accession>
<gene>
    <name evidence="1" type="ORF">OUZ56_007284</name>
</gene>